<keyword evidence="4 6" id="KW-0472">Membrane</keyword>
<evidence type="ECO:0000256" key="3">
    <source>
        <dbReference type="ARBA" id="ARBA00022989"/>
    </source>
</evidence>
<evidence type="ECO:0000313" key="9">
    <source>
        <dbReference type="Proteomes" id="UP001470230"/>
    </source>
</evidence>
<name>A0ABR2GMW0_9EUKA</name>
<dbReference type="InterPro" id="IPR036259">
    <property type="entry name" value="MFS_trans_sf"/>
</dbReference>
<evidence type="ECO:0000256" key="4">
    <source>
        <dbReference type="ARBA" id="ARBA00023136"/>
    </source>
</evidence>
<dbReference type="EMBL" id="JAPFFF010000051">
    <property type="protein sequence ID" value="KAK8839410.1"/>
    <property type="molecule type" value="Genomic_DNA"/>
</dbReference>
<dbReference type="PANTHER" id="PTHR12778">
    <property type="entry name" value="SOLUTE CARRIER FAMILY 33 ACETYL-COA TRANSPORTER -RELATED"/>
    <property type="match status" value="1"/>
</dbReference>
<evidence type="ECO:0008006" key="10">
    <source>
        <dbReference type="Google" id="ProtNLM"/>
    </source>
</evidence>
<gene>
    <name evidence="7" type="ORF">M9Y10_019447</name>
    <name evidence="8" type="ORF">M9Y10_031759</name>
</gene>
<comment type="subcellular location">
    <subcellularLocation>
        <location evidence="1">Membrane</location>
        <topology evidence="1">Multi-pass membrane protein</topology>
    </subcellularLocation>
</comment>
<feature type="transmembrane region" description="Helical" evidence="6">
    <location>
        <begin position="179"/>
        <end position="198"/>
    </location>
</feature>
<reference evidence="7 9" key="1">
    <citation type="submission" date="2024-04" db="EMBL/GenBank/DDBJ databases">
        <title>Tritrichomonas musculus Genome.</title>
        <authorList>
            <person name="Alves-Ferreira E."/>
            <person name="Grigg M."/>
            <person name="Lorenzi H."/>
            <person name="Galac M."/>
        </authorList>
    </citation>
    <scope>NUCLEOTIDE SEQUENCE [LARGE SCALE GENOMIC DNA]</scope>
    <source>
        <strain evidence="7 9">EAF2021</strain>
    </source>
</reference>
<feature type="transmembrane region" description="Helical" evidence="6">
    <location>
        <begin position="378"/>
        <end position="398"/>
    </location>
</feature>
<sequence>MDQIEEQAVKNEEETNSNEEKQKVSWYICLTTFIIYVFQSAPYGFFESLYPVLYGLADFDEEDLSFFRFSGVPWCLKVIIGTVFQRYWNPPRWFVFILHILIGGLLIPLTWIPLTNIGASTALFFVINSVTVIHDVVYDGQMIVLFKDNAVVLEMLQLGAYLVFDVLLSFVGISFYTPYIFLVIGIISVLTSGLLFVYKWEDLPTNEFSGIWTDIKETIWPAVTIFLYYFCTSFGDSMLSYFGSDIQPDEDKIGNIFGVYMIGAFLGMLFGQYFFIKIAYRWAVVIALFVEAVSVFFFMFLTDKSKYGLQISMFLIGGFVTQATDAIIQTFSIDASATGSVPTFTYAWLQSLLMAGSTIGGCVFPLCKKNLSWTEFWGVNIGICGGLGVILAILFGLFPNAYNDRTLKIKPTVTSLCGKKNMIKEKENSSSMNEENKSENEDTSEKNEESVSA</sequence>
<dbReference type="InterPro" id="IPR011701">
    <property type="entry name" value="MFS"/>
</dbReference>
<feature type="transmembrane region" description="Helical" evidence="6">
    <location>
        <begin position="307"/>
        <end position="331"/>
    </location>
</feature>
<keyword evidence="2 6" id="KW-0812">Transmembrane</keyword>
<feature type="transmembrane region" description="Helical" evidence="6">
    <location>
        <begin position="253"/>
        <end position="275"/>
    </location>
</feature>
<dbReference type="EMBL" id="JAPFFF010000249">
    <property type="protein sequence ID" value="KAK8835021.1"/>
    <property type="molecule type" value="Genomic_DNA"/>
</dbReference>
<feature type="transmembrane region" description="Helical" evidence="6">
    <location>
        <begin position="150"/>
        <end position="173"/>
    </location>
</feature>
<dbReference type="Pfam" id="PF07690">
    <property type="entry name" value="MFS_1"/>
    <property type="match status" value="1"/>
</dbReference>
<dbReference type="SUPFAM" id="SSF103473">
    <property type="entry name" value="MFS general substrate transporter"/>
    <property type="match status" value="1"/>
</dbReference>
<feature type="transmembrane region" description="Helical" evidence="6">
    <location>
        <begin position="24"/>
        <end position="46"/>
    </location>
</feature>
<evidence type="ECO:0000256" key="6">
    <source>
        <dbReference type="SAM" id="Phobius"/>
    </source>
</evidence>
<evidence type="ECO:0000313" key="8">
    <source>
        <dbReference type="EMBL" id="KAK8839410.1"/>
    </source>
</evidence>
<keyword evidence="9" id="KW-1185">Reference proteome</keyword>
<proteinExistence type="predicted"/>
<feature type="transmembrane region" description="Helical" evidence="6">
    <location>
        <begin position="343"/>
        <end position="366"/>
    </location>
</feature>
<accession>A0ABR2GMW0</accession>
<organism evidence="7 9">
    <name type="scientific">Tritrichomonas musculus</name>
    <dbReference type="NCBI Taxonomy" id="1915356"/>
    <lineage>
        <taxon>Eukaryota</taxon>
        <taxon>Metamonada</taxon>
        <taxon>Parabasalia</taxon>
        <taxon>Tritrichomonadida</taxon>
        <taxon>Tritrichomonadidae</taxon>
        <taxon>Tritrichomonas</taxon>
    </lineage>
</organism>
<dbReference type="Gene3D" id="1.20.1250.20">
    <property type="entry name" value="MFS general substrate transporter like domains"/>
    <property type="match status" value="1"/>
</dbReference>
<protein>
    <recommendedName>
        <fullName evidence="10">Major facilitator superfamily transporter</fullName>
    </recommendedName>
</protein>
<feature type="transmembrane region" description="Helical" evidence="6">
    <location>
        <begin position="93"/>
        <end position="111"/>
    </location>
</feature>
<dbReference type="InterPro" id="IPR004752">
    <property type="entry name" value="AmpG_permease/AT-1"/>
</dbReference>
<comment type="caution">
    <text evidence="7">The sequence shown here is derived from an EMBL/GenBank/DDBJ whole genome shotgun (WGS) entry which is preliminary data.</text>
</comment>
<evidence type="ECO:0000256" key="5">
    <source>
        <dbReference type="SAM" id="MobiDB-lite"/>
    </source>
</evidence>
<evidence type="ECO:0000313" key="7">
    <source>
        <dbReference type="EMBL" id="KAK8835021.1"/>
    </source>
</evidence>
<dbReference type="PANTHER" id="PTHR12778:SF9">
    <property type="entry name" value="ACETYL-COENZYME A TRANSPORTER 1"/>
    <property type="match status" value="1"/>
</dbReference>
<evidence type="ECO:0000256" key="2">
    <source>
        <dbReference type="ARBA" id="ARBA00022692"/>
    </source>
</evidence>
<feature type="transmembrane region" description="Helical" evidence="6">
    <location>
        <begin position="282"/>
        <end position="301"/>
    </location>
</feature>
<keyword evidence="3 6" id="KW-1133">Transmembrane helix</keyword>
<feature type="transmembrane region" description="Helical" evidence="6">
    <location>
        <begin position="66"/>
        <end position="84"/>
    </location>
</feature>
<feature type="transmembrane region" description="Helical" evidence="6">
    <location>
        <begin position="219"/>
        <end position="241"/>
    </location>
</feature>
<dbReference type="Proteomes" id="UP001470230">
    <property type="component" value="Unassembled WGS sequence"/>
</dbReference>
<feature type="region of interest" description="Disordered" evidence="5">
    <location>
        <begin position="424"/>
        <end position="453"/>
    </location>
</feature>
<evidence type="ECO:0000256" key="1">
    <source>
        <dbReference type="ARBA" id="ARBA00004141"/>
    </source>
</evidence>